<dbReference type="Gene3D" id="3.20.20.80">
    <property type="entry name" value="Glycosidases"/>
    <property type="match status" value="1"/>
</dbReference>
<comment type="caution">
    <text evidence="1">The sequence shown here is derived from an EMBL/GenBank/DDBJ whole genome shotgun (WGS) entry which is preliminary data.</text>
</comment>
<accession>A0A4U2Q798</accession>
<reference evidence="1 2" key="1">
    <citation type="submission" date="2018-01" db="EMBL/GenBank/DDBJ databases">
        <title>Bacillales members from the olive rhizosphere are effective biological control agents against Verticillium dahliae.</title>
        <authorList>
            <person name="Gomez-Lama C."/>
            <person name="Legarda G."/>
            <person name="Ruano-Rosa D."/>
            <person name="Pizarro-Tobias P."/>
            <person name="Valverde-Corredor A."/>
            <person name="Niqui J.L."/>
            <person name="Trivino J.C."/>
            <person name="Roca A."/>
            <person name="Mercado-Blanco J."/>
        </authorList>
    </citation>
    <scope>NUCLEOTIDE SEQUENCE [LARGE SCALE GENOMIC DNA]</scope>
    <source>
        <strain evidence="1 2">PIC167</strain>
    </source>
</reference>
<proteinExistence type="predicted"/>
<organism evidence="1 2">
    <name type="scientific">Paenibacillus terrae</name>
    <dbReference type="NCBI Taxonomy" id="159743"/>
    <lineage>
        <taxon>Bacteria</taxon>
        <taxon>Bacillati</taxon>
        <taxon>Bacillota</taxon>
        <taxon>Bacilli</taxon>
        <taxon>Bacillales</taxon>
        <taxon>Paenibacillaceae</taxon>
        <taxon>Paenibacillus</taxon>
    </lineage>
</organism>
<dbReference type="RefSeq" id="WP_137060849.1">
    <property type="nucleotide sequence ID" value="NZ_PNXQ01000005.1"/>
</dbReference>
<dbReference type="InterPro" id="IPR032719">
    <property type="entry name" value="WbsX"/>
</dbReference>
<dbReference type="PANTHER" id="PTHR41244">
    <property type="entry name" value="RHAMNAN SYNTHESIS F"/>
    <property type="match status" value="1"/>
</dbReference>
<dbReference type="AlphaFoldDB" id="A0A4U2Q798"/>
<dbReference type="PANTHER" id="PTHR41244:SF1">
    <property type="entry name" value="GLYCOSYLTRANSFERASE"/>
    <property type="match status" value="1"/>
</dbReference>
<keyword evidence="1" id="KW-0808">Transferase</keyword>
<sequence length="371" mass="44414">MKVIAFYLPQYHRIPENDRWWGDGFTEWTNVRRATPLYPGHNQPQIPYQERYYDLTQKKSQIWQAELAKSYGIYGFCYYHYWFKGKLLLETPLQQVLASNHPDLPFCLSWANEPWTRIWDGGENEKNILMPQEYGDEEDWREHFQYLLKIFSDSRYILIKDKPVFLIYRPENIPRCREMLVLWNKLARENGLPGIYFVQTLGGFPIEKQAGFDASVEFEPHYTFAHGGDWRIWNYLRIKDQQHLTFDYDYVWSLILNRSHRREGEPIFTGAFVDWDNTPRRQIDGVSCIGAAPHKFEWYLTRQLERTERLYQSEFLFINAWNEWGEGAYLEPDTRHGHAYLQAVRNALDARKRAELTTAGFQEQESSLKHQ</sequence>
<gene>
    <name evidence="1" type="ORF">C1I60_05650</name>
</gene>
<dbReference type="Pfam" id="PF14307">
    <property type="entry name" value="Glyco_tran_WbsX"/>
    <property type="match status" value="1"/>
</dbReference>
<dbReference type="GO" id="GO:0016740">
    <property type="term" value="F:transferase activity"/>
    <property type="evidence" value="ECO:0007669"/>
    <property type="project" value="UniProtKB-KW"/>
</dbReference>
<dbReference type="Proteomes" id="UP000308114">
    <property type="component" value="Unassembled WGS sequence"/>
</dbReference>
<dbReference type="EMBL" id="PNXQ01000005">
    <property type="protein sequence ID" value="TKH45924.1"/>
    <property type="molecule type" value="Genomic_DNA"/>
</dbReference>
<evidence type="ECO:0000313" key="2">
    <source>
        <dbReference type="Proteomes" id="UP000308114"/>
    </source>
</evidence>
<dbReference type="CDD" id="cd11579">
    <property type="entry name" value="Glyco_tran_WbsX"/>
    <property type="match status" value="1"/>
</dbReference>
<evidence type="ECO:0000313" key="1">
    <source>
        <dbReference type="EMBL" id="TKH45924.1"/>
    </source>
</evidence>
<name>A0A4U2Q798_9BACL</name>
<protein>
    <submittedName>
        <fullName evidence="1">Glycosyl transferase</fullName>
    </submittedName>
</protein>